<dbReference type="CDD" id="cd06222">
    <property type="entry name" value="RNase_H_like"/>
    <property type="match status" value="1"/>
</dbReference>
<dbReference type="PANTHER" id="PTHR47074:SF11">
    <property type="entry name" value="REVERSE TRANSCRIPTASE-LIKE PROTEIN"/>
    <property type="match status" value="1"/>
</dbReference>
<organism evidence="1 2">
    <name type="scientific">Thalictrum thalictroides</name>
    <name type="common">Rue-anemone</name>
    <name type="synonym">Anemone thalictroides</name>
    <dbReference type="NCBI Taxonomy" id="46969"/>
    <lineage>
        <taxon>Eukaryota</taxon>
        <taxon>Viridiplantae</taxon>
        <taxon>Streptophyta</taxon>
        <taxon>Embryophyta</taxon>
        <taxon>Tracheophyta</taxon>
        <taxon>Spermatophyta</taxon>
        <taxon>Magnoliopsida</taxon>
        <taxon>Ranunculales</taxon>
        <taxon>Ranunculaceae</taxon>
        <taxon>Thalictroideae</taxon>
        <taxon>Thalictrum</taxon>
    </lineage>
</organism>
<reference evidence="1 2" key="1">
    <citation type="submission" date="2020-06" db="EMBL/GenBank/DDBJ databases">
        <title>Transcriptomic and genomic resources for Thalictrum thalictroides and T. hernandezii: Facilitating candidate gene discovery in an emerging model plant lineage.</title>
        <authorList>
            <person name="Arias T."/>
            <person name="Riano-Pachon D.M."/>
            <person name="Di Stilio V.S."/>
        </authorList>
    </citation>
    <scope>NUCLEOTIDE SEQUENCE [LARGE SCALE GENOMIC DNA]</scope>
    <source>
        <strain evidence="2">cv. WT478/WT964</strain>
        <tissue evidence="1">Leaves</tissue>
    </source>
</reference>
<comment type="caution">
    <text evidence="1">The sequence shown here is derived from an EMBL/GenBank/DDBJ whole genome shotgun (WGS) entry which is preliminary data.</text>
</comment>
<dbReference type="InterPro" id="IPR012337">
    <property type="entry name" value="RNaseH-like_sf"/>
</dbReference>
<dbReference type="OrthoDB" id="1752183at2759"/>
<evidence type="ECO:0000313" key="1">
    <source>
        <dbReference type="EMBL" id="KAF5177409.1"/>
    </source>
</evidence>
<dbReference type="InterPro" id="IPR044730">
    <property type="entry name" value="RNase_H-like_dom_plant"/>
</dbReference>
<dbReference type="PANTHER" id="PTHR47074">
    <property type="entry name" value="BNAC02G40300D PROTEIN"/>
    <property type="match status" value="1"/>
</dbReference>
<sequence length="181" mass="20475">MEKGHPLNLNNQVIKIPDEIWIKWSPPHPGKFKMNIDGASFGNLGTGGLGCVQRNHLAGFHLNIALPILHCSSLFAEQSYLQILKWVFSEAKRDWYKLGSPVVQWVYREANNVADELAKFTVGQAKDPNWINLPIFHRQSVPDELYFINLGCASIKGGVCNNRERKEKDTSYKRQTLVKGG</sequence>
<dbReference type="AlphaFoldDB" id="A0A7J6UXV6"/>
<evidence type="ECO:0000313" key="2">
    <source>
        <dbReference type="Proteomes" id="UP000554482"/>
    </source>
</evidence>
<gene>
    <name evidence="1" type="ORF">FRX31_032999</name>
</gene>
<accession>A0A7J6UXV6</accession>
<keyword evidence="2" id="KW-1185">Reference proteome</keyword>
<proteinExistence type="predicted"/>
<dbReference type="SUPFAM" id="SSF53098">
    <property type="entry name" value="Ribonuclease H-like"/>
    <property type="match status" value="1"/>
</dbReference>
<protein>
    <submittedName>
        <fullName evidence="1">Uncharacterized protein</fullName>
    </submittedName>
</protein>
<dbReference type="Proteomes" id="UP000554482">
    <property type="component" value="Unassembled WGS sequence"/>
</dbReference>
<dbReference type="EMBL" id="JABWDY010041421">
    <property type="protein sequence ID" value="KAF5177409.1"/>
    <property type="molecule type" value="Genomic_DNA"/>
</dbReference>
<name>A0A7J6UXV6_THATH</name>
<dbReference type="InterPro" id="IPR052929">
    <property type="entry name" value="RNase_H-like_EbsB-rel"/>
</dbReference>